<dbReference type="EMBL" id="LR134523">
    <property type="protein sequence ID" value="VEJ36120.1"/>
    <property type="molecule type" value="Genomic_DNA"/>
</dbReference>
<dbReference type="GO" id="GO:0005886">
    <property type="term" value="C:plasma membrane"/>
    <property type="evidence" value="ECO:0007669"/>
    <property type="project" value="UniProtKB-SubCell"/>
</dbReference>
<dbReference type="SUPFAM" id="SSF47384">
    <property type="entry name" value="Homodimeric domain of signal transducing histidine kinase"/>
    <property type="match status" value="1"/>
</dbReference>
<evidence type="ECO:0000256" key="10">
    <source>
        <dbReference type="ARBA" id="ARBA00022840"/>
    </source>
</evidence>
<evidence type="ECO:0000256" key="7">
    <source>
        <dbReference type="ARBA" id="ARBA00022692"/>
    </source>
</evidence>
<dbReference type="Gene3D" id="1.10.287.130">
    <property type="match status" value="1"/>
</dbReference>
<dbReference type="SUPFAM" id="SSF55874">
    <property type="entry name" value="ATPase domain of HSP90 chaperone/DNA topoisomerase II/histidine kinase"/>
    <property type="match status" value="1"/>
</dbReference>
<dbReference type="InterPro" id="IPR036890">
    <property type="entry name" value="HATPase_C_sf"/>
</dbReference>
<dbReference type="GO" id="GO:0005524">
    <property type="term" value="F:ATP binding"/>
    <property type="evidence" value="ECO:0007669"/>
    <property type="project" value="UniProtKB-KW"/>
</dbReference>
<keyword evidence="7 14" id="KW-0812">Transmembrane</keyword>
<evidence type="ECO:0000313" key="17">
    <source>
        <dbReference type="Proteomes" id="UP000269544"/>
    </source>
</evidence>
<feature type="transmembrane region" description="Helical" evidence="14">
    <location>
        <begin position="101"/>
        <end position="127"/>
    </location>
</feature>
<evidence type="ECO:0000256" key="13">
    <source>
        <dbReference type="ARBA" id="ARBA00023136"/>
    </source>
</evidence>
<feature type="transmembrane region" description="Helical" evidence="14">
    <location>
        <begin position="54"/>
        <end position="73"/>
    </location>
</feature>
<proteinExistence type="predicted"/>
<dbReference type="RefSeq" id="WP_126465970.1">
    <property type="nucleotide sequence ID" value="NZ_JAUSWF010000007.1"/>
</dbReference>
<evidence type="ECO:0000256" key="11">
    <source>
        <dbReference type="ARBA" id="ARBA00022989"/>
    </source>
</evidence>
<evidence type="ECO:0000256" key="9">
    <source>
        <dbReference type="ARBA" id="ARBA00022777"/>
    </source>
</evidence>
<dbReference type="Pfam" id="PF00512">
    <property type="entry name" value="HisKA"/>
    <property type="match status" value="1"/>
</dbReference>
<name>A0A3S4YQ78_9FIRM</name>
<keyword evidence="11 14" id="KW-1133">Transmembrane helix</keyword>
<protein>
    <recommendedName>
        <fullName evidence="3">histidine kinase</fullName>
        <ecNumber evidence="3">2.7.13.3</ecNumber>
    </recommendedName>
</protein>
<dbReference type="GO" id="GO:0000155">
    <property type="term" value="F:phosphorelay sensor kinase activity"/>
    <property type="evidence" value="ECO:0007669"/>
    <property type="project" value="InterPro"/>
</dbReference>
<keyword evidence="13 14" id="KW-0472">Membrane</keyword>
<accession>A0A3S4YQ78</accession>
<dbReference type="Gene3D" id="3.30.565.10">
    <property type="entry name" value="Histidine kinase-like ATPase, C-terminal domain"/>
    <property type="match status" value="1"/>
</dbReference>
<dbReference type="Proteomes" id="UP000269544">
    <property type="component" value="Chromosome"/>
</dbReference>
<gene>
    <name evidence="16" type="primary">phoR_4</name>
    <name evidence="16" type="ORF">NCTC13079_01316</name>
</gene>
<keyword evidence="4" id="KW-1003">Cell membrane</keyword>
<evidence type="ECO:0000256" key="3">
    <source>
        <dbReference type="ARBA" id="ARBA00012438"/>
    </source>
</evidence>
<dbReference type="PANTHER" id="PTHR45528">
    <property type="entry name" value="SENSOR HISTIDINE KINASE CPXA"/>
    <property type="match status" value="1"/>
</dbReference>
<dbReference type="PANTHER" id="PTHR45528:SF1">
    <property type="entry name" value="SENSOR HISTIDINE KINASE CPXA"/>
    <property type="match status" value="1"/>
</dbReference>
<comment type="catalytic activity">
    <reaction evidence="1">
        <text>ATP + protein L-histidine = ADP + protein N-phospho-L-histidine.</text>
        <dbReference type="EC" id="2.7.13.3"/>
    </reaction>
</comment>
<dbReference type="InterPro" id="IPR036097">
    <property type="entry name" value="HisK_dim/P_sf"/>
</dbReference>
<keyword evidence="9" id="KW-0418">Kinase</keyword>
<dbReference type="EC" id="2.7.13.3" evidence="3"/>
<evidence type="ECO:0000256" key="5">
    <source>
        <dbReference type="ARBA" id="ARBA00022553"/>
    </source>
</evidence>
<evidence type="ECO:0000256" key="2">
    <source>
        <dbReference type="ARBA" id="ARBA00004651"/>
    </source>
</evidence>
<dbReference type="InterPro" id="IPR003661">
    <property type="entry name" value="HisK_dim/P_dom"/>
</dbReference>
<dbReference type="CDD" id="cd00082">
    <property type="entry name" value="HisKA"/>
    <property type="match status" value="1"/>
</dbReference>
<dbReference type="InterPro" id="IPR005467">
    <property type="entry name" value="His_kinase_dom"/>
</dbReference>
<dbReference type="AlphaFoldDB" id="A0A3S4YQ78"/>
<keyword evidence="10" id="KW-0067">ATP-binding</keyword>
<keyword evidence="5" id="KW-0597">Phosphoprotein</keyword>
<evidence type="ECO:0000259" key="15">
    <source>
        <dbReference type="PROSITE" id="PS50109"/>
    </source>
</evidence>
<keyword evidence="17" id="KW-1185">Reference proteome</keyword>
<evidence type="ECO:0000256" key="6">
    <source>
        <dbReference type="ARBA" id="ARBA00022679"/>
    </source>
</evidence>
<dbReference type="InterPro" id="IPR050398">
    <property type="entry name" value="HssS/ArlS-like"/>
</dbReference>
<evidence type="ECO:0000256" key="12">
    <source>
        <dbReference type="ARBA" id="ARBA00023012"/>
    </source>
</evidence>
<evidence type="ECO:0000256" key="8">
    <source>
        <dbReference type="ARBA" id="ARBA00022741"/>
    </source>
</evidence>
<sequence>MKAKRDEWRAGIKEKFLRYCRENYMEIIWIDIWFVIGLLSLVFFFFGADIYDPAMALIHIAFACAAAGLFWLAKMLMRGPSRRWLFVYLLRENKKETIYRFFFAANIAIPVYVFMVLQGLPVIYGLWMMPVLRLMVMGEDEVIQNRILRAAIMETQSYVDLTVFSPMVRESTYEALMDLTRIKDSMYSAAQAQVQSQKMKTELITNISHDLKTPLTSIINYSDILSKKEVMDEEAKNYIRILGRNSERLKSMIINLIDASKTGSGNVTLEPVIIDFNELIGQIYGDFDADYETKALEFVYEAQTEDIPIYTDGNVLSRVIQNLFSNVYKYAKEGTTVEGRASVVEDKIFFSLKNITKNKLSVSSADLQNQFIRGDKSRTTEGSGLGLYIARNLVEILGGEFRIIVDEDRFQVFVELPKEIES</sequence>
<dbReference type="PROSITE" id="PS50109">
    <property type="entry name" value="HIS_KIN"/>
    <property type="match status" value="1"/>
</dbReference>
<keyword evidence="6 16" id="KW-0808">Transferase</keyword>
<dbReference type="SMART" id="SM00387">
    <property type="entry name" value="HATPase_c"/>
    <property type="match status" value="1"/>
</dbReference>
<dbReference type="SMART" id="SM00388">
    <property type="entry name" value="HisKA"/>
    <property type="match status" value="1"/>
</dbReference>
<dbReference type="InterPro" id="IPR003594">
    <property type="entry name" value="HATPase_dom"/>
</dbReference>
<feature type="domain" description="Histidine kinase" evidence="15">
    <location>
        <begin position="206"/>
        <end position="420"/>
    </location>
</feature>
<evidence type="ECO:0000313" key="16">
    <source>
        <dbReference type="EMBL" id="VEJ36120.1"/>
    </source>
</evidence>
<reference evidence="16 17" key="1">
    <citation type="submission" date="2018-12" db="EMBL/GenBank/DDBJ databases">
        <authorList>
            <consortium name="Pathogen Informatics"/>
        </authorList>
    </citation>
    <scope>NUCLEOTIDE SEQUENCE [LARGE SCALE GENOMIC DNA]</scope>
    <source>
        <strain evidence="16 17">NCTC13079</strain>
    </source>
</reference>
<comment type="subcellular location">
    <subcellularLocation>
        <location evidence="2">Cell membrane</location>
        <topology evidence="2">Multi-pass membrane protein</topology>
    </subcellularLocation>
</comment>
<evidence type="ECO:0000256" key="4">
    <source>
        <dbReference type="ARBA" id="ARBA00022475"/>
    </source>
</evidence>
<keyword evidence="12" id="KW-0902">Two-component regulatory system</keyword>
<dbReference type="Pfam" id="PF02518">
    <property type="entry name" value="HATPase_c"/>
    <property type="match status" value="1"/>
</dbReference>
<dbReference type="OrthoDB" id="9792991at2"/>
<evidence type="ECO:0000256" key="1">
    <source>
        <dbReference type="ARBA" id="ARBA00000085"/>
    </source>
</evidence>
<evidence type="ECO:0000256" key="14">
    <source>
        <dbReference type="SAM" id="Phobius"/>
    </source>
</evidence>
<dbReference type="KEGG" id="piv:NCTC13079_01316"/>
<feature type="transmembrane region" description="Helical" evidence="14">
    <location>
        <begin position="27"/>
        <end position="48"/>
    </location>
</feature>
<keyword evidence="8" id="KW-0547">Nucleotide-binding</keyword>
<organism evidence="16 17">
    <name type="scientific">Aedoeadaptatus ivorii</name>
    <dbReference type="NCBI Taxonomy" id="54006"/>
    <lineage>
        <taxon>Bacteria</taxon>
        <taxon>Bacillati</taxon>
        <taxon>Bacillota</taxon>
        <taxon>Tissierellia</taxon>
        <taxon>Tissierellales</taxon>
        <taxon>Peptoniphilaceae</taxon>
        <taxon>Aedoeadaptatus</taxon>
    </lineage>
</organism>